<feature type="transmembrane region" description="Helical" evidence="1">
    <location>
        <begin position="87"/>
        <end position="108"/>
    </location>
</feature>
<proteinExistence type="predicted"/>
<name>A0A2A2X5Z3_9LACO</name>
<evidence type="ECO:0008006" key="5">
    <source>
        <dbReference type="Google" id="ProtNLM"/>
    </source>
</evidence>
<keyword evidence="1" id="KW-0812">Transmembrane</keyword>
<evidence type="ECO:0000313" key="2">
    <source>
        <dbReference type="EMBL" id="HJG16129.1"/>
    </source>
</evidence>
<gene>
    <name evidence="2" type="ORF">K8V06_08350</name>
    <name evidence="3" type="ORF">QFE45_05595</name>
</gene>
<dbReference type="EMBL" id="CP123971">
    <property type="protein sequence ID" value="WII27865.1"/>
    <property type="molecule type" value="Genomic_DNA"/>
</dbReference>
<dbReference type="EMBL" id="DYVK01000077">
    <property type="protein sequence ID" value="HJG16129.1"/>
    <property type="molecule type" value="Genomic_DNA"/>
</dbReference>
<dbReference type="RefSeq" id="WP_095758573.1">
    <property type="nucleotide sequence ID" value="NZ_CANCWC010000005.1"/>
</dbReference>
<feature type="transmembrane region" description="Helical" evidence="1">
    <location>
        <begin position="7"/>
        <end position="27"/>
    </location>
</feature>
<organism evidence="2 4">
    <name type="scientific">Ligilactobacillus salivarius</name>
    <dbReference type="NCBI Taxonomy" id="1624"/>
    <lineage>
        <taxon>Bacteria</taxon>
        <taxon>Bacillati</taxon>
        <taxon>Bacillota</taxon>
        <taxon>Bacilli</taxon>
        <taxon>Lactobacillales</taxon>
        <taxon>Lactobacillaceae</taxon>
        <taxon>Ligilactobacillus</taxon>
    </lineage>
</organism>
<keyword evidence="1" id="KW-1133">Transmembrane helix</keyword>
<dbReference type="Proteomes" id="UP000759256">
    <property type="component" value="Unassembled WGS sequence"/>
</dbReference>
<dbReference type="AlphaFoldDB" id="A0A2A2X5Z3"/>
<accession>A0A2A2X5Z3</accession>
<sequence>MKKFKLLIRLSYLIVLLEVFYYLRISPQVIGTHFVRDNIPDSFGNKYQLFLWELLILIMGESIILIEKNWRVKNKLDNLPELLPREYRLLALPVVIIIMAGFIMFQQISV</sequence>
<reference evidence="2" key="1">
    <citation type="journal article" date="2021" name="PeerJ">
        <title>Extensive microbial diversity within the chicken gut microbiome revealed by metagenomics and culture.</title>
        <authorList>
            <person name="Gilroy R."/>
            <person name="Ravi A."/>
            <person name="Getino M."/>
            <person name="Pursley I."/>
            <person name="Horton D.L."/>
            <person name="Alikhan N.F."/>
            <person name="Baker D."/>
            <person name="Gharbi K."/>
            <person name="Hall N."/>
            <person name="Watson M."/>
            <person name="Adriaenssens E.M."/>
            <person name="Foster-Nyarko E."/>
            <person name="Jarju S."/>
            <person name="Secka A."/>
            <person name="Antonio M."/>
            <person name="Oren A."/>
            <person name="Chaudhuri R.R."/>
            <person name="La Ragione R."/>
            <person name="Hildebrand F."/>
            <person name="Pallen M.J."/>
        </authorList>
    </citation>
    <scope>NUCLEOTIDE SEQUENCE</scope>
    <source>
        <strain evidence="2">CHK189-29639</strain>
    </source>
</reference>
<dbReference type="GeneID" id="89465740"/>
<dbReference type="Proteomes" id="UP001231316">
    <property type="component" value="Chromosome"/>
</dbReference>
<protein>
    <recommendedName>
        <fullName evidence="5">DUF1648 domain-containing protein</fullName>
    </recommendedName>
</protein>
<evidence type="ECO:0000313" key="3">
    <source>
        <dbReference type="EMBL" id="WII27865.1"/>
    </source>
</evidence>
<evidence type="ECO:0000313" key="4">
    <source>
        <dbReference type="Proteomes" id="UP000759256"/>
    </source>
</evidence>
<reference evidence="3" key="3">
    <citation type="submission" date="2023-04" db="EMBL/GenBank/DDBJ databases">
        <title>Four porcine-derived lactic acid bacteria strains analyses and their evaluation as potential probiotics based on genomics.</title>
        <authorList>
            <person name="Niu D."/>
        </authorList>
    </citation>
    <scope>NUCLEOTIDE SEQUENCE</scope>
    <source>
        <strain evidence="3">ZSA5</strain>
    </source>
</reference>
<keyword evidence="1" id="KW-0472">Membrane</keyword>
<evidence type="ECO:0000256" key="1">
    <source>
        <dbReference type="SAM" id="Phobius"/>
    </source>
</evidence>
<reference evidence="2" key="2">
    <citation type="submission" date="2021-09" db="EMBL/GenBank/DDBJ databases">
        <authorList>
            <person name="Gilroy R."/>
        </authorList>
    </citation>
    <scope>NUCLEOTIDE SEQUENCE</scope>
    <source>
        <strain evidence="2">CHK189-29639</strain>
    </source>
</reference>
<feature type="transmembrane region" description="Helical" evidence="1">
    <location>
        <begin position="47"/>
        <end position="66"/>
    </location>
</feature>